<proteinExistence type="predicted"/>
<evidence type="ECO:0000313" key="1">
    <source>
        <dbReference type="EMBL" id="JAE17124.1"/>
    </source>
</evidence>
<dbReference type="AlphaFoldDB" id="A0A0A9G104"/>
<reference evidence="1" key="2">
    <citation type="journal article" date="2015" name="Data Brief">
        <title>Shoot transcriptome of the giant reed, Arundo donax.</title>
        <authorList>
            <person name="Barrero R.A."/>
            <person name="Guerrero F.D."/>
            <person name="Moolhuijzen P."/>
            <person name="Goolsby J.A."/>
            <person name="Tidwell J."/>
            <person name="Bellgard S.E."/>
            <person name="Bellgard M.I."/>
        </authorList>
    </citation>
    <scope>NUCLEOTIDE SEQUENCE</scope>
    <source>
        <tissue evidence="1">Shoot tissue taken approximately 20 cm above the soil surface</tissue>
    </source>
</reference>
<sequence length="70" mass="7979">MLVSTRSNQCSRVDMEEALQTSSMKACLRMITEIFLWLWQEGQRLHDVGSRGIHDLSMEESTALHAARVS</sequence>
<protein>
    <submittedName>
        <fullName evidence="1">Uncharacterized protein</fullName>
    </submittedName>
</protein>
<dbReference type="EMBL" id="GBRH01180772">
    <property type="protein sequence ID" value="JAE17124.1"/>
    <property type="molecule type" value="Transcribed_RNA"/>
</dbReference>
<name>A0A0A9G104_ARUDO</name>
<organism evidence="1">
    <name type="scientific">Arundo donax</name>
    <name type="common">Giant reed</name>
    <name type="synonym">Donax arundinaceus</name>
    <dbReference type="NCBI Taxonomy" id="35708"/>
    <lineage>
        <taxon>Eukaryota</taxon>
        <taxon>Viridiplantae</taxon>
        <taxon>Streptophyta</taxon>
        <taxon>Embryophyta</taxon>
        <taxon>Tracheophyta</taxon>
        <taxon>Spermatophyta</taxon>
        <taxon>Magnoliopsida</taxon>
        <taxon>Liliopsida</taxon>
        <taxon>Poales</taxon>
        <taxon>Poaceae</taxon>
        <taxon>PACMAD clade</taxon>
        <taxon>Arundinoideae</taxon>
        <taxon>Arundineae</taxon>
        <taxon>Arundo</taxon>
    </lineage>
</organism>
<reference evidence="1" key="1">
    <citation type="submission" date="2014-09" db="EMBL/GenBank/DDBJ databases">
        <authorList>
            <person name="Magalhaes I.L.F."/>
            <person name="Oliveira U."/>
            <person name="Santos F.R."/>
            <person name="Vidigal T.H.D.A."/>
            <person name="Brescovit A.D."/>
            <person name="Santos A.J."/>
        </authorList>
    </citation>
    <scope>NUCLEOTIDE SEQUENCE</scope>
    <source>
        <tissue evidence="1">Shoot tissue taken approximately 20 cm above the soil surface</tissue>
    </source>
</reference>
<accession>A0A0A9G104</accession>